<proteinExistence type="predicted"/>
<dbReference type="AlphaFoldDB" id="A0A8D8QGE1"/>
<dbReference type="EMBL" id="HBUF01076450">
    <property type="protein sequence ID" value="CAG6631285.1"/>
    <property type="molecule type" value="Transcribed_RNA"/>
</dbReference>
<sequence length="111" mass="12725">MYHAVVRVDRDVEEMSIFSEAHIEDDIAIGGLISDPCQVQRLARVIYYFTFDVVIGELVESVLGVVETFAELFSLVHDAHDGIHFLFEHSVDIFHHRVQHGFSIRFQHSSV</sequence>
<protein>
    <submittedName>
        <fullName evidence="1">Uncharacterized protein</fullName>
    </submittedName>
</protein>
<dbReference type="EMBL" id="HBUF01076445">
    <property type="protein sequence ID" value="CAG6631272.1"/>
    <property type="molecule type" value="Transcribed_RNA"/>
</dbReference>
<reference evidence="1" key="1">
    <citation type="submission" date="2021-05" db="EMBL/GenBank/DDBJ databases">
        <authorList>
            <person name="Alioto T."/>
            <person name="Alioto T."/>
            <person name="Gomez Garrido J."/>
        </authorList>
    </citation>
    <scope>NUCLEOTIDE SEQUENCE</scope>
</reference>
<organism evidence="1">
    <name type="scientific">Cacopsylla melanoneura</name>
    <dbReference type="NCBI Taxonomy" id="428564"/>
    <lineage>
        <taxon>Eukaryota</taxon>
        <taxon>Metazoa</taxon>
        <taxon>Ecdysozoa</taxon>
        <taxon>Arthropoda</taxon>
        <taxon>Hexapoda</taxon>
        <taxon>Insecta</taxon>
        <taxon>Pterygota</taxon>
        <taxon>Neoptera</taxon>
        <taxon>Paraneoptera</taxon>
        <taxon>Hemiptera</taxon>
        <taxon>Sternorrhyncha</taxon>
        <taxon>Psylloidea</taxon>
        <taxon>Psyllidae</taxon>
        <taxon>Psyllinae</taxon>
        <taxon>Cacopsylla</taxon>
    </lineage>
</organism>
<dbReference type="EMBL" id="HBUF01076448">
    <property type="protein sequence ID" value="CAG6631279.1"/>
    <property type="molecule type" value="Transcribed_RNA"/>
</dbReference>
<accession>A0A8D8QGE1</accession>
<dbReference type="EMBL" id="HBUF01076447">
    <property type="protein sequence ID" value="CAG6631276.1"/>
    <property type="molecule type" value="Transcribed_RNA"/>
</dbReference>
<dbReference type="EMBL" id="HBUF01076449">
    <property type="protein sequence ID" value="CAG6631282.1"/>
    <property type="molecule type" value="Transcribed_RNA"/>
</dbReference>
<evidence type="ECO:0000313" key="1">
    <source>
        <dbReference type="EMBL" id="CAG6631285.1"/>
    </source>
</evidence>
<name>A0A8D8QGE1_9HEMI</name>
<dbReference type="EMBL" id="HBUF01076451">
    <property type="protein sequence ID" value="CAG6631288.1"/>
    <property type="molecule type" value="Transcribed_RNA"/>
</dbReference>